<reference evidence="2" key="1">
    <citation type="submission" date="2022-11" db="UniProtKB">
        <authorList>
            <consortium name="WormBaseParasite"/>
        </authorList>
    </citation>
    <scope>IDENTIFICATION</scope>
</reference>
<name>A0AC34Q657_9BILA</name>
<evidence type="ECO:0000313" key="2">
    <source>
        <dbReference type="WBParaSite" id="JU765_v2.g13145.t1"/>
    </source>
</evidence>
<dbReference type="Proteomes" id="UP000887576">
    <property type="component" value="Unplaced"/>
</dbReference>
<protein>
    <submittedName>
        <fullName evidence="2">Asparagine--tRNA ligase</fullName>
    </submittedName>
</protein>
<organism evidence="1 2">
    <name type="scientific">Panagrolaimus sp. JU765</name>
    <dbReference type="NCBI Taxonomy" id="591449"/>
    <lineage>
        <taxon>Eukaryota</taxon>
        <taxon>Metazoa</taxon>
        <taxon>Ecdysozoa</taxon>
        <taxon>Nematoda</taxon>
        <taxon>Chromadorea</taxon>
        <taxon>Rhabditida</taxon>
        <taxon>Tylenchina</taxon>
        <taxon>Panagrolaimomorpha</taxon>
        <taxon>Panagrolaimoidea</taxon>
        <taxon>Panagrolaimidae</taxon>
        <taxon>Panagrolaimus</taxon>
    </lineage>
</organism>
<dbReference type="WBParaSite" id="JU765_v2.g13145.t1">
    <property type="protein sequence ID" value="JU765_v2.g13145.t1"/>
    <property type="gene ID" value="JU765_v2.g13145"/>
</dbReference>
<accession>A0AC34Q657</accession>
<evidence type="ECO:0000313" key="1">
    <source>
        <dbReference type="Proteomes" id="UP000887576"/>
    </source>
</evidence>
<proteinExistence type="predicted"/>
<sequence>MFLKYVSPIQKLLKSANEIESVVINGWVKKEHKKGRWSFLHISDGVSNDTIQVVVPKDVGHNLGIGSAITVSGKWLKSSGRQQSMELIANKCRVWSKDEGNLNVSSPNQIRSQLHLRSKHPSYAALLRIRSTLTSLAHRFFNERGYLHVDTPLISSNDCEGAGEAFIVKSANDDDFFGPENKFLPVSGQLHLEAMISSFPKVYTFNAAFRAEKSLSRQHLAEFRMLEAEIGFVDNVDTLCNEVDDFMKYIIKESNILTPEKTLLNFFNDEKTSEFQNSLIDGCFSNKPFPRLTYDEAVKMLESTGQIVTNGFNKAQELQLVSMCNSPLFITNFPSEQKPFYMKRSEDGKHALCFDFLAPFVGELVGGSVREDDVHKMQQRMNSPALQWYYDLRSKGTPQSGGFGIGFERLIQTLFGVCNIKDTTPFPRWYKHCDC</sequence>